<dbReference type="RefSeq" id="WP_145147708.1">
    <property type="nucleotide sequence ID" value="NZ_VNIM01000004.1"/>
</dbReference>
<keyword evidence="1" id="KW-1133">Transmembrane helix</keyword>
<feature type="transmembrane region" description="Helical" evidence="1">
    <location>
        <begin position="52"/>
        <end position="75"/>
    </location>
</feature>
<name>A0A558RCI0_9SPHN</name>
<protein>
    <submittedName>
        <fullName evidence="2">Uncharacterized protein</fullName>
    </submittedName>
</protein>
<reference evidence="2 3" key="1">
    <citation type="submission" date="2019-07" db="EMBL/GenBank/DDBJ databases">
        <title>Sphingomonas solaris sp. nov., isolated from a solar panel from Boston, Massachusetts.</title>
        <authorList>
            <person name="Tanner K."/>
            <person name="Pascual J."/>
            <person name="Mancuso C."/>
            <person name="Pereto J."/>
            <person name="Khalil A."/>
            <person name="Vilanova C."/>
        </authorList>
    </citation>
    <scope>NUCLEOTIDE SEQUENCE [LARGE SCALE GENOMIC DNA]</scope>
    <source>
        <strain evidence="2 3">R4DWN</strain>
    </source>
</reference>
<evidence type="ECO:0000256" key="1">
    <source>
        <dbReference type="SAM" id="Phobius"/>
    </source>
</evidence>
<keyword evidence="1" id="KW-0812">Transmembrane</keyword>
<keyword evidence="3" id="KW-1185">Reference proteome</keyword>
<accession>A0A558RCI0</accession>
<proteinExistence type="predicted"/>
<dbReference type="Proteomes" id="UP000318681">
    <property type="component" value="Unassembled WGS sequence"/>
</dbReference>
<evidence type="ECO:0000313" key="3">
    <source>
        <dbReference type="Proteomes" id="UP000318681"/>
    </source>
</evidence>
<evidence type="ECO:0000313" key="2">
    <source>
        <dbReference type="EMBL" id="TVV77177.1"/>
    </source>
</evidence>
<sequence>MSDSSHQPDPPRGYEPFNLEAELARSDRRRAMTDRMWDEIERAPQIKLPSPLFHIMVGITLGVALMAAGAATVWLTSS</sequence>
<dbReference type="AlphaFoldDB" id="A0A558RCI0"/>
<comment type="caution">
    <text evidence="2">The sequence shown here is derived from an EMBL/GenBank/DDBJ whole genome shotgun (WGS) entry which is preliminary data.</text>
</comment>
<organism evidence="2 3">
    <name type="scientific">Alterirhizorhabdus solaris</name>
    <dbReference type="NCBI Taxonomy" id="2529389"/>
    <lineage>
        <taxon>Bacteria</taxon>
        <taxon>Pseudomonadati</taxon>
        <taxon>Pseudomonadota</taxon>
        <taxon>Alphaproteobacteria</taxon>
        <taxon>Sphingomonadales</taxon>
        <taxon>Rhizorhabdaceae</taxon>
        <taxon>Alterirhizorhabdus</taxon>
    </lineage>
</organism>
<dbReference type="EMBL" id="VNIM01000004">
    <property type="protein sequence ID" value="TVV77177.1"/>
    <property type="molecule type" value="Genomic_DNA"/>
</dbReference>
<keyword evidence="1" id="KW-0472">Membrane</keyword>
<gene>
    <name evidence="2" type="ORF">FOY91_02300</name>
</gene>